<dbReference type="PANTHER" id="PTHR47188:SF1">
    <property type="entry name" value="PROTEIN TAR1"/>
    <property type="match status" value="1"/>
</dbReference>
<dbReference type="InterPro" id="IPR044792">
    <property type="entry name" value="TAR1"/>
</dbReference>
<evidence type="ECO:0000313" key="2">
    <source>
        <dbReference type="Proteomes" id="UP000224567"/>
    </source>
</evidence>
<dbReference type="AlphaFoldDB" id="A0A2G2UW58"/>
<dbReference type="PANTHER" id="PTHR47188">
    <property type="entry name" value="PROTEIN TAR1"/>
    <property type="match status" value="1"/>
</dbReference>
<dbReference type="OrthoDB" id="1705459at2759"/>
<accession>A0A2G2UW58</accession>
<dbReference type="GO" id="GO:0043457">
    <property type="term" value="P:regulation of cellular respiration"/>
    <property type="evidence" value="ECO:0007669"/>
    <property type="project" value="InterPro"/>
</dbReference>
<keyword evidence="2" id="KW-1185">Reference proteome</keyword>
<dbReference type="Proteomes" id="UP000224567">
    <property type="component" value="Unassembled WGS sequence"/>
</dbReference>
<organism evidence="1 2">
    <name type="scientific">Capsicum baccatum</name>
    <name type="common">Peruvian pepper</name>
    <dbReference type="NCBI Taxonomy" id="33114"/>
    <lineage>
        <taxon>Eukaryota</taxon>
        <taxon>Viridiplantae</taxon>
        <taxon>Streptophyta</taxon>
        <taxon>Embryophyta</taxon>
        <taxon>Tracheophyta</taxon>
        <taxon>Spermatophyta</taxon>
        <taxon>Magnoliopsida</taxon>
        <taxon>eudicotyledons</taxon>
        <taxon>Gunneridae</taxon>
        <taxon>Pentapetalae</taxon>
        <taxon>asterids</taxon>
        <taxon>lamiids</taxon>
        <taxon>Solanales</taxon>
        <taxon>Solanaceae</taxon>
        <taxon>Solanoideae</taxon>
        <taxon>Capsiceae</taxon>
        <taxon>Capsicum</taxon>
    </lineage>
</organism>
<evidence type="ECO:0000313" key="1">
    <source>
        <dbReference type="EMBL" id="PHT24981.1"/>
    </source>
</evidence>
<protein>
    <submittedName>
        <fullName evidence="1">Uncharacterized protein</fullName>
    </submittedName>
</protein>
<reference evidence="2" key="2">
    <citation type="journal article" date="2017" name="J. Anim. Genet.">
        <title>Multiple reference genome sequences of hot pepper reveal the massive evolution of plant disease resistance genes by retroduplication.</title>
        <authorList>
            <person name="Kim S."/>
            <person name="Park J."/>
            <person name="Yeom S.-I."/>
            <person name="Kim Y.-M."/>
            <person name="Seo E."/>
            <person name="Kim K.-T."/>
            <person name="Kim M.-S."/>
            <person name="Lee J.M."/>
            <person name="Cheong K."/>
            <person name="Shin H.-S."/>
            <person name="Kim S.-B."/>
            <person name="Han K."/>
            <person name="Lee J."/>
            <person name="Park M."/>
            <person name="Lee H.-A."/>
            <person name="Lee H.-Y."/>
            <person name="Lee Y."/>
            <person name="Oh S."/>
            <person name="Lee J.H."/>
            <person name="Choi E."/>
            <person name="Choi E."/>
            <person name="Lee S.E."/>
            <person name="Jeon J."/>
            <person name="Kim H."/>
            <person name="Choi G."/>
            <person name="Song H."/>
            <person name="Lee J."/>
            <person name="Lee S.-C."/>
            <person name="Kwon J.-K."/>
            <person name="Lee H.-Y."/>
            <person name="Koo N."/>
            <person name="Hong Y."/>
            <person name="Kim R.W."/>
            <person name="Kang W.-H."/>
            <person name="Huh J.H."/>
            <person name="Kang B.-C."/>
            <person name="Yang T.-J."/>
            <person name="Lee Y.-H."/>
            <person name="Bennetzen J.L."/>
            <person name="Choi D."/>
        </authorList>
    </citation>
    <scope>NUCLEOTIDE SEQUENCE [LARGE SCALE GENOMIC DNA]</scope>
    <source>
        <strain evidence="2">cv. PBC81</strain>
    </source>
</reference>
<gene>
    <name evidence="1" type="ORF">CQW23_35365</name>
</gene>
<name>A0A2G2UW58_CAPBA</name>
<reference evidence="1 2" key="1">
    <citation type="journal article" date="2017" name="Genome Biol.">
        <title>New reference genome sequences of hot pepper reveal the massive evolution of plant disease-resistance genes by retroduplication.</title>
        <authorList>
            <person name="Kim S."/>
            <person name="Park J."/>
            <person name="Yeom S.I."/>
            <person name="Kim Y.M."/>
            <person name="Seo E."/>
            <person name="Kim K.T."/>
            <person name="Kim M.S."/>
            <person name="Lee J.M."/>
            <person name="Cheong K."/>
            <person name="Shin H.S."/>
            <person name="Kim S.B."/>
            <person name="Han K."/>
            <person name="Lee J."/>
            <person name="Park M."/>
            <person name="Lee H.A."/>
            <person name="Lee H.Y."/>
            <person name="Lee Y."/>
            <person name="Oh S."/>
            <person name="Lee J.H."/>
            <person name="Choi E."/>
            <person name="Choi E."/>
            <person name="Lee S.E."/>
            <person name="Jeon J."/>
            <person name="Kim H."/>
            <person name="Choi G."/>
            <person name="Song H."/>
            <person name="Lee J."/>
            <person name="Lee S.C."/>
            <person name="Kwon J.K."/>
            <person name="Lee H.Y."/>
            <person name="Koo N."/>
            <person name="Hong Y."/>
            <person name="Kim R.W."/>
            <person name="Kang W.H."/>
            <person name="Huh J.H."/>
            <person name="Kang B.C."/>
            <person name="Yang T.J."/>
            <person name="Lee Y.H."/>
            <person name="Bennetzen J.L."/>
            <person name="Choi D."/>
        </authorList>
    </citation>
    <scope>NUCLEOTIDE SEQUENCE [LARGE SCALE GENOMIC DNA]</scope>
    <source>
        <strain evidence="2">cv. PBC81</strain>
    </source>
</reference>
<sequence>MSVDVDSHLAQLRARGAREAIIRPATAAHPMIEARCEGGDAMRDAQADVPSAKWLRAHFYACGFCNSHQVSHFGTFFINARAEISIAESHFYLQKKHRTPRRTLRMGREGQAIDSSIPWRFPCRGSLVARRARPGVRDSPFVEHVHGVILLCRLRQ</sequence>
<dbReference type="EMBL" id="MLFT02003683">
    <property type="protein sequence ID" value="PHT24981.1"/>
    <property type="molecule type" value="Genomic_DNA"/>
</dbReference>
<comment type="caution">
    <text evidence="1">The sequence shown here is derived from an EMBL/GenBank/DDBJ whole genome shotgun (WGS) entry which is preliminary data.</text>
</comment>
<proteinExistence type="predicted"/>